<evidence type="ECO:0000313" key="2">
    <source>
        <dbReference type="EMBL" id="EME76863.1"/>
    </source>
</evidence>
<dbReference type="GeneID" id="19337814"/>
<feature type="region of interest" description="Disordered" evidence="1">
    <location>
        <begin position="87"/>
        <end position="115"/>
    </location>
</feature>
<dbReference type="HOGENOM" id="CLU_2110043_0_0_1"/>
<proteinExistence type="predicted"/>
<organism evidence="2 3">
    <name type="scientific">Pseudocercospora fijiensis (strain CIRAD86)</name>
    <name type="common">Black leaf streak disease fungus</name>
    <name type="synonym">Mycosphaerella fijiensis</name>
    <dbReference type="NCBI Taxonomy" id="383855"/>
    <lineage>
        <taxon>Eukaryota</taxon>
        <taxon>Fungi</taxon>
        <taxon>Dikarya</taxon>
        <taxon>Ascomycota</taxon>
        <taxon>Pezizomycotina</taxon>
        <taxon>Dothideomycetes</taxon>
        <taxon>Dothideomycetidae</taxon>
        <taxon>Mycosphaerellales</taxon>
        <taxon>Mycosphaerellaceae</taxon>
        <taxon>Pseudocercospora</taxon>
    </lineage>
</organism>
<dbReference type="EMBL" id="KB446573">
    <property type="protein sequence ID" value="EME76863.1"/>
    <property type="molecule type" value="Genomic_DNA"/>
</dbReference>
<dbReference type="OrthoDB" id="3644353at2759"/>
<keyword evidence="3" id="KW-1185">Reference proteome</keyword>
<name>M3AI30_PSEFD</name>
<accession>M3AI30</accession>
<dbReference type="AlphaFoldDB" id="M3AI30"/>
<evidence type="ECO:0000313" key="3">
    <source>
        <dbReference type="Proteomes" id="UP000016932"/>
    </source>
</evidence>
<reference evidence="2 3" key="1">
    <citation type="journal article" date="2012" name="PLoS Pathog.">
        <title>Diverse lifestyles and strategies of plant pathogenesis encoded in the genomes of eighteen Dothideomycetes fungi.</title>
        <authorList>
            <person name="Ohm R.A."/>
            <person name="Feau N."/>
            <person name="Henrissat B."/>
            <person name="Schoch C.L."/>
            <person name="Horwitz B.A."/>
            <person name="Barry K.W."/>
            <person name="Condon B.J."/>
            <person name="Copeland A.C."/>
            <person name="Dhillon B."/>
            <person name="Glaser F."/>
            <person name="Hesse C.N."/>
            <person name="Kosti I."/>
            <person name="LaButti K."/>
            <person name="Lindquist E.A."/>
            <person name="Lucas S."/>
            <person name="Salamov A.A."/>
            <person name="Bradshaw R.E."/>
            <person name="Ciuffetti L."/>
            <person name="Hamelin R.C."/>
            <person name="Kema G.H.J."/>
            <person name="Lawrence C."/>
            <person name="Scott J.A."/>
            <person name="Spatafora J.W."/>
            <person name="Turgeon B.G."/>
            <person name="de Wit P.J.G.M."/>
            <person name="Zhong S."/>
            <person name="Goodwin S.B."/>
            <person name="Grigoriev I.V."/>
        </authorList>
    </citation>
    <scope>NUCLEOTIDE SEQUENCE [LARGE SCALE GENOMIC DNA]</scope>
    <source>
        <strain evidence="2 3">CIRAD86</strain>
    </source>
</reference>
<dbReference type="KEGG" id="pfj:MYCFIDRAFT_212735"/>
<protein>
    <submittedName>
        <fullName evidence="2">Uncharacterized protein</fullName>
    </submittedName>
</protein>
<dbReference type="RefSeq" id="XP_007932515.1">
    <property type="nucleotide sequence ID" value="XM_007934324.1"/>
</dbReference>
<dbReference type="VEuPathDB" id="FungiDB:MYCFIDRAFT_212735"/>
<dbReference type="Proteomes" id="UP000016932">
    <property type="component" value="Unassembled WGS sequence"/>
</dbReference>
<gene>
    <name evidence="2" type="ORF">MYCFIDRAFT_212735</name>
</gene>
<sequence length="115" mass="13662">MHFHAILRDNSGTLTISLEDGAQVFLTGATNSRRRSYRLELEDDLDGVLPVGYLIFMCRWMHRVRSWRLEYEKDNELVETLMEMMMSDKNEDQERTRKRGGRKQDGITHLNCRLR</sequence>
<evidence type="ECO:0000256" key="1">
    <source>
        <dbReference type="SAM" id="MobiDB-lite"/>
    </source>
</evidence>